<proteinExistence type="predicted"/>
<dbReference type="OrthoDB" id="64737at2"/>
<comment type="caution">
    <text evidence="3">The sequence shown here is derived from an EMBL/GenBank/DDBJ whole genome shotgun (WGS) entry which is preliminary data.</text>
</comment>
<evidence type="ECO:0000313" key="3">
    <source>
        <dbReference type="EMBL" id="GEC21135.1"/>
    </source>
</evidence>
<keyword evidence="4" id="KW-1185">Reference proteome</keyword>
<gene>
    <name evidence="3" type="ORF">PHY01_34180</name>
</gene>
<keyword evidence="2" id="KW-0472">Membrane</keyword>
<evidence type="ECO:0000313" key="4">
    <source>
        <dbReference type="Proteomes" id="UP000320338"/>
    </source>
</evidence>
<evidence type="ECO:0000256" key="2">
    <source>
        <dbReference type="SAM" id="Phobius"/>
    </source>
</evidence>
<dbReference type="InterPro" id="IPR009781">
    <property type="entry name" value="DUF1345"/>
</dbReference>
<dbReference type="AlphaFoldDB" id="A0A4Y3WQM3"/>
<organism evidence="3 4">
    <name type="scientific">Pseudonocardia hydrocarbonoxydans</name>
    <dbReference type="NCBI Taxonomy" id="76726"/>
    <lineage>
        <taxon>Bacteria</taxon>
        <taxon>Bacillati</taxon>
        <taxon>Actinomycetota</taxon>
        <taxon>Actinomycetes</taxon>
        <taxon>Pseudonocardiales</taxon>
        <taxon>Pseudonocardiaceae</taxon>
        <taxon>Pseudonocardia</taxon>
    </lineage>
</organism>
<reference evidence="3 4" key="1">
    <citation type="submission" date="2019-06" db="EMBL/GenBank/DDBJ databases">
        <title>Whole genome shotgun sequence of Pseudonocardia hydrocarbonoxydans NBRC 14498.</title>
        <authorList>
            <person name="Hosoyama A."/>
            <person name="Uohara A."/>
            <person name="Ohji S."/>
            <person name="Ichikawa N."/>
        </authorList>
    </citation>
    <scope>NUCLEOTIDE SEQUENCE [LARGE SCALE GENOMIC DNA]</scope>
    <source>
        <strain evidence="3 4">NBRC 14498</strain>
    </source>
</reference>
<feature type="region of interest" description="Disordered" evidence="1">
    <location>
        <begin position="1"/>
        <end position="31"/>
    </location>
</feature>
<feature type="transmembrane region" description="Helical" evidence="2">
    <location>
        <begin position="138"/>
        <end position="160"/>
    </location>
</feature>
<evidence type="ECO:0000256" key="1">
    <source>
        <dbReference type="SAM" id="MobiDB-lite"/>
    </source>
</evidence>
<accession>A0A4Y3WQM3</accession>
<dbReference type="Pfam" id="PF07077">
    <property type="entry name" value="DUF1345"/>
    <property type="match status" value="1"/>
</dbReference>
<dbReference type="RefSeq" id="WP_141279821.1">
    <property type="nucleotide sequence ID" value="NZ_BAAARZ010000085.1"/>
</dbReference>
<feature type="transmembrane region" description="Helical" evidence="2">
    <location>
        <begin position="42"/>
        <end position="61"/>
    </location>
</feature>
<feature type="transmembrane region" description="Helical" evidence="2">
    <location>
        <begin position="107"/>
        <end position="126"/>
    </location>
</feature>
<feature type="transmembrane region" description="Helical" evidence="2">
    <location>
        <begin position="67"/>
        <end position="86"/>
    </location>
</feature>
<keyword evidence="2" id="KW-1133">Transmembrane helix</keyword>
<dbReference type="Proteomes" id="UP000320338">
    <property type="component" value="Unassembled WGS sequence"/>
</dbReference>
<name>A0A4Y3WQM3_9PSEU</name>
<dbReference type="EMBL" id="BJNG01000029">
    <property type="protein sequence ID" value="GEC21135.1"/>
    <property type="molecule type" value="Genomic_DNA"/>
</dbReference>
<feature type="transmembrane region" description="Helical" evidence="2">
    <location>
        <begin position="222"/>
        <end position="240"/>
    </location>
</feature>
<sequence>MTGGEPDDGRGPGRVVHRPVGGPEPPDDGVRGVGRILSARRVLVSLAAGLGAGAVVGLAGASELVPLVTWTVAATVVLVWAWRISWPLDHRGTKLLAEAESRSRSSDAAVLVGAVVSLGAVALALARSGSDRDPVAVALVILSVLAVVLAWGLVNTVFALKYARLYYKDEVGADGGIDFKQERPPAYSDFAYLAFTVGMACAVPEAEPTSTEVRKTALGHALLSYAFGTGVLAVAVNLVTDLGPR</sequence>
<protein>
    <recommendedName>
        <fullName evidence="5">DUF1345 domain-containing protein</fullName>
    </recommendedName>
</protein>
<evidence type="ECO:0008006" key="5">
    <source>
        <dbReference type="Google" id="ProtNLM"/>
    </source>
</evidence>
<keyword evidence="2" id="KW-0812">Transmembrane</keyword>